<evidence type="ECO:0000256" key="6">
    <source>
        <dbReference type="SAM" id="Phobius"/>
    </source>
</evidence>
<dbReference type="InterPro" id="IPR051258">
    <property type="entry name" value="Diverse_Substrate_Transporter"/>
</dbReference>
<dbReference type="InterPro" id="IPR000620">
    <property type="entry name" value="EamA_dom"/>
</dbReference>
<keyword evidence="2" id="KW-1003">Cell membrane</keyword>
<evidence type="ECO:0000259" key="7">
    <source>
        <dbReference type="Pfam" id="PF00892"/>
    </source>
</evidence>
<keyword evidence="5 6" id="KW-0472">Membrane</keyword>
<evidence type="ECO:0000256" key="2">
    <source>
        <dbReference type="ARBA" id="ARBA00022475"/>
    </source>
</evidence>
<feature type="transmembrane region" description="Helical" evidence="6">
    <location>
        <begin position="49"/>
        <end position="69"/>
    </location>
</feature>
<feature type="transmembrane region" description="Helical" evidence="6">
    <location>
        <begin position="258"/>
        <end position="278"/>
    </location>
</feature>
<feature type="transmembrane region" description="Helical" evidence="6">
    <location>
        <begin position="164"/>
        <end position="183"/>
    </location>
</feature>
<comment type="subcellular location">
    <subcellularLocation>
        <location evidence="1">Cell membrane</location>
        <topology evidence="1">Multi-pass membrane protein</topology>
    </subcellularLocation>
</comment>
<dbReference type="Proteomes" id="UP001303946">
    <property type="component" value="Chromosome"/>
</dbReference>
<feature type="transmembrane region" description="Helical" evidence="6">
    <location>
        <begin position="81"/>
        <end position="101"/>
    </location>
</feature>
<evidence type="ECO:0000256" key="5">
    <source>
        <dbReference type="ARBA" id="ARBA00023136"/>
    </source>
</evidence>
<evidence type="ECO:0000256" key="1">
    <source>
        <dbReference type="ARBA" id="ARBA00004651"/>
    </source>
</evidence>
<feature type="transmembrane region" description="Helical" evidence="6">
    <location>
        <begin position="113"/>
        <end position="130"/>
    </location>
</feature>
<dbReference type="RefSeq" id="WP_316700447.1">
    <property type="nucleotide sequence ID" value="NZ_CP136336.1"/>
</dbReference>
<feature type="transmembrane region" description="Helical" evidence="6">
    <location>
        <begin position="228"/>
        <end position="251"/>
    </location>
</feature>
<dbReference type="PANTHER" id="PTHR42920:SF5">
    <property type="entry name" value="EAMA DOMAIN-CONTAINING PROTEIN"/>
    <property type="match status" value="1"/>
</dbReference>
<proteinExistence type="predicted"/>
<dbReference type="SUPFAM" id="SSF103481">
    <property type="entry name" value="Multidrug resistance efflux transporter EmrE"/>
    <property type="match status" value="2"/>
</dbReference>
<dbReference type="InterPro" id="IPR037185">
    <property type="entry name" value="EmrE-like"/>
</dbReference>
<evidence type="ECO:0000256" key="4">
    <source>
        <dbReference type="ARBA" id="ARBA00022989"/>
    </source>
</evidence>
<feature type="domain" description="EamA" evidence="7">
    <location>
        <begin position="18"/>
        <end position="153"/>
    </location>
</feature>
<organism evidence="8 9">
    <name type="scientific">Piscinibacter gummiphilus</name>
    <dbReference type="NCBI Taxonomy" id="946333"/>
    <lineage>
        <taxon>Bacteria</taxon>
        <taxon>Pseudomonadati</taxon>
        <taxon>Pseudomonadota</taxon>
        <taxon>Betaproteobacteria</taxon>
        <taxon>Burkholderiales</taxon>
        <taxon>Sphaerotilaceae</taxon>
        <taxon>Piscinibacter</taxon>
    </lineage>
</organism>
<keyword evidence="3 6" id="KW-0812">Transmembrane</keyword>
<dbReference type="EMBL" id="CP136336">
    <property type="protein sequence ID" value="WOB07792.1"/>
    <property type="molecule type" value="Genomic_DNA"/>
</dbReference>
<reference evidence="8 9" key="1">
    <citation type="submission" date="2023-10" db="EMBL/GenBank/DDBJ databases">
        <title>Bacteria for the degradation of biodegradable plastic PBAT(Polybutylene adipate terephthalate).</title>
        <authorList>
            <person name="Weon H.-Y."/>
            <person name="Yeon J."/>
        </authorList>
    </citation>
    <scope>NUCLEOTIDE SEQUENCE [LARGE SCALE GENOMIC DNA]</scope>
    <source>
        <strain evidence="8 9">SBD 7-3</strain>
    </source>
</reference>
<protein>
    <submittedName>
        <fullName evidence="8">DMT family transporter</fullName>
    </submittedName>
</protein>
<sequence>MNTRTALPAFTALPASGLGIALALAGSIGFSGKAILAKLMYQHGVDAVTVVAWRMLIALPMFLAMALWAGRGQPGLTRRDLLAVLGLGFSGYYASSMLDFYGLMFISASLERLILYLGPTIVMVLSVLWVKRPVTRRQWVAAAVSYGGTALVFGREWHAEGRHIALGAALVFASAVSYSIYLIASGETVQRVGALRLTGLASSVACVLCLLHFVAVRPLAALAVPEPVLWWSALNAVACTVAPILMVMMAIERIGSALAAQVGMVGPVSTIAMGVWVLNEPFTLTLLVGTVLVLAGVTLASSKRA</sequence>
<feature type="transmembrane region" description="Helical" evidence="6">
    <location>
        <begin position="195"/>
        <end position="216"/>
    </location>
</feature>
<feature type="transmembrane region" description="Helical" evidence="6">
    <location>
        <begin position="284"/>
        <end position="302"/>
    </location>
</feature>
<keyword evidence="9" id="KW-1185">Reference proteome</keyword>
<accession>A0ABZ0CS20</accession>
<evidence type="ECO:0000313" key="9">
    <source>
        <dbReference type="Proteomes" id="UP001303946"/>
    </source>
</evidence>
<feature type="domain" description="EamA" evidence="7">
    <location>
        <begin position="166"/>
        <end position="301"/>
    </location>
</feature>
<gene>
    <name evidence="8" type="ORF">RXV79_23150</name>
</gene>
<dbReference type="PANTHER" id="PTHR42920">
    <property type="entry name" value="OS03G0707200 PROTEIN-RELATED"/>
    <property type="match status" value="1"/>
</dbReference>
<name>A0ABZ0CS20_9BURK</name>
<evidence type="ECO:0000256" key="3">
    <source>
        <dbReference type="ARBA" id="ARBA00022692"/>
    </source>
</evidence>
<evidence type="ECO:0000313" key="8">
    <source>
        <dbReference type="EMBL" id="WOB07792.1"/>
    </source>
</evidence>
<dbReference type="Pfam" id="PF00892">
    <property type="entry name" value="EamA"/>
    <property type="match status" value="2"/>
</dbReference>
<keyword evidence="4 6" id="KW-1133">Transmembrane helix</keyword>